<proteinExistence type="predicted"/>
<protein>
    <submittedName>
        <fullName evidence="1">Uncharacterized protein</fullName>
    </submittedName>
</protein>
<gene>
    <name evidence="1" type="ORF">UFOVP1083_3</name>
    <name evidence="2" type="ORF">UFOVP1327_50</name>
</gene>
<reference evidence="1" key="1">
    <citation type="submission" date="2020-05" db="EMBL/GenBank/DDBJ databases">
        <authorList>
            <person name="Chiriac C."/>
            <person name="Salcher M."/>
            <person name="Ghai R."/>
            <person name="Kavagutti S V."/>
        </authorList>
    </citation>
    <scope>NUCLEOTIDE SEQUENCE</scope>
</reference>
<name>A0A6J5QCH1_9CAUD</name>
<sequence length="201" mass="21727">MTIKTNKALALLDNFGGAVPSASADLKRPEIWRLDELGEWVEFPHSSHDVYEAIFRFANRHEYGVGKSAGSAFVVRTVGWGSPLDENGQVGNTPPSQHPDRFRVALDICATPSGAIGSRLSCYGGEKDGEVLDDTGLATGSLAEAVDLAAFRVWGALFTSSLLSDYAETAKTKTPDEMKHLAHRVARFLDAISEEEGDDDE</sequence>
<organism evidence="1">
    <name type="scientific">uncultured Caudovirales phage</name>
    <dbReference type="NCBI Taxonomy" id="2100421"/>
    <lineage>
        <taxon>Viruses</taxon>
        <taxon>Duplodnaviria</taxon>
        <taxon>Heunggongvirae</taxon>
        <taxon>Uroviricota</taxon>
        <taxon>Caudoviricetes</taxon>
        <taxon>Peduoviridae</taxon>
        <taxon>Maltschvirus</taxon>
        <taxon>Maltschvirus maltsch</taxon>
    </lineage>
</organism>
<accession>A0A6J5QCH1</accession>
<evidence type="ECO:0000313" key="1">
    <source>
        <dbReference type="EMBL" id="CAB4182490.1"/>
    </source>
</evidence>
<dbReference type="EMBL" id="LR797277">
    <property type="protein sequence ID" value="CAB4199525.1"/>
    <property type="molecule type" value="Genomic_DNA"/>
</dbReference>
<dbReference type="EMBL" id="LR797036">
    <property type="protein sequence ID" value="CAB4182490.1"/>
    <property type="molecule type" value="Genomic_DNA"/>
</dbReference>
<evidence type="ECO:0000313" key="2">
    <source>
        <dbReference type="EMBL" id="CAB4199525.1"/>
    </source>
</evidence>